<evidence type="ECO:0000313" key="2">
    <source>
        <dbReference type="EMBL" id="KAK5979299.1"/>
    </source>
</evidence>
<keyword evidence="3" id="KW-1185">Reference proteome</keyword>
<dbReference type="AlphaFoldDB" id="A0AAN8FM20"/>
<proteinExistence type="predicted"/>
<feature type="chain" id="PRO_5042971092" evidence="1">
    <location>
        <begin position="16"/>
        <end position="98"/>
    </location>
</feature>
<comment type="caution">
    <text evidence="2">The sequence shown here is derived from an EMBL/GenBank/DDBJ whole genome shotgun (WGS) entry which is preliminary data.</text>
</comment>
<evidence type="ECO:0000256" key="1">
    <source>
        <dbReference type="SAM" id="SignalP"/>
    </source>
</evidence>
<dbReference type="Proteomes" id="UP001331761">
    <property type="component" value="Unassembled WGS sequence"/>
</dbReference>
<evidence type="ECO:0000313" key="3">
    <source>
        <dbReference type="Proteomes" id="UP001331761"/>
    </source>
</evidence>
<feature type="signal peptide" evidence="1">
    <location>
        <begin position="1"/>
        <end position="15"/>
    </location>
</feature>
<name>A0AAN8FM20_TRICO</name>
<sequence>MIIVLLVCFLSELEAYSRNQQAEGPPEFTPESDGFLDQLAKDMYGYSVEEMLKMKALLYGTRPYTDEMLTTMKKVDETKGSPKLYEASIKVSLKGLKP</sequence>
<organism evidence="2 3">
    <name type="scientific">Trichostrongylus colubriformis</name>
    <name type="common">Black scour worm</name>
    <dbReference type="NCBI Taxonomy" id="6319"/>
    <lineage>
        <taxon>Eukaryota</taxon>
        <taxon>Metazoa</taxon>
        <taxon>Ecdysozoa</taxon>
        <taxon>Nematoda</taxon>
        <taxon>Chromadorea</taxon>
        <taxon>Rhabditida</taxon>
        <taxon>Rhabditina</taxon>
        <taxon>Rhabditomorpha</taxon>
        <taxon>Strongyloidea</taxon>
        <taxon>Trichostrongylidae</taxon>
        <taxon>Trichostrongylus</taxon>
    </lineage>
</organism>
<keyword evidence="1" id="KW-0732">Signal</keyword>
<reference evidence="2 3" key="1">
    <citation type="submission" date="2019-10" db="EMBL/GenBank/DDBJ databases">
        <title>Assembly and Annotation for the nematode Trichostrongylus colubriformis.</title>
        <authorList>
            <person name="Martin J."/>
        </authorList>
    </citation>
    <scope>NUCLEOTIDE SEQUENCE [LARGE SCALE GENOMIC DNA]</scope>
    <source>
        <strain evidence="2">G859</strain>
        <tissue evidence="2">Whole worm</tissue>
    </source>
</reference>
<protein>
    <submittedName>
        <fullName evidence="2">Uncharacterized protein</fullName>
    </submittedName>
</protein>
<accession>A0AAN8FM20</accession>
<gene>
    <name evidence="2" type="ORF">GCK32_015488</name>
</gene>
<dbReference type="EMBL" id="WIXE01008471">
    <property type="protein sequence ID" value="KAK5979299.1"/>
    <property type="molecule type" value="Genomic_DNA"/>
</dbReference>